<sequence length="249" mass="27822">MLNKIVISSVLVLAGCSVSPEKPQPPLKSQVTPQSTTPATPQLKAPMRKSGPNAVFKSTRSPYSIASCFIDYWSPPKSPPGLIMETERIELKDENGVTHKFTREIVDEVATKAAEEDWKTHREDYAFMEKRGFKIEKEKWGYSVRKTKAGSKAVDIFKENDYSVVNYYFPDVSQYPTITRYSIGYGGVSREGVKQKYDPLIDDGIKYCVKESLYKPHSSAEKNSTDQRGDNGAGSGLIDFMVKALAVDL</sequence>
<dbReference type="Proteomes" id="UP000633731">
    <property type="component" value="Unassembled WGS sequence"/>
</dbReference>
<evidence type="ECO:0000313" key="2">
    <source>
        <dbReference type="Proteomes" id="UP000633731"/>
    </source>
</evidence>
<gene>
    <name evidence="1" type="ORF">JJL49_09345</name>
</gene>
<protein>
    <submittedName>
        <fullName evidence="1">Uncharacterized protein</fullName>
    </submittedName>
</protein>
<keyword evidence="2" id="KW-1185">Reference proteome</keyword>
<accession>A0ACC5RL51</accession>
<name>A0ACC5RL51_ENTAG</name>
<proteinExistence type="predicted"/>
<reference evidence="1" key="1">
    <citation type="submission" date="2021-01" db="EMBL/GenBank/DDBJ databases">
        <title>Draft genome of Pantoea agglomerans Eh 335.</title>
        <authorList>
            <person name="Emsley S.A."/>
            <person name="Oline D.K."/>
            <person name="Saw J.H."/>
            <person name="Ushijima B."/>
            <person name="Videau P."/>
            <person name="Koyack M.J."/>
        </authorList>
    </citation>
    <scope>NUCLEOTIDE SEQUENCE</scope>
    <source>
        <strain evidence="1">Eh 335</strain>
    </source>
</reference>
<dbReference type="EMBL" id="JAEOXF010000004">
    <property type="protein sequence ID" value="MBK4725429.1"/>
    <property type="molecule type" value="Genomic_DNA"/>
</dbReference>
<evidence type="ECO:0000313" key="1">
    <source>
        <dbReference type="EMBL" id="MBK4725429.1"/>
    </source>
</evidence>
<comment type="caution">
    <text evidence="1">The sequence shown here is derived from an EMBL/GenBank/DDBJ whole genome shotgun (WGS) entry which is preliminary data.</text>
</comment>
<organism evidence="1 2">
    <name type="scientific">Enterobacter agglomerans</name>
    <name type="common">Erwinia herbicola</name>
    <name type="synonym">Pantoea agglomerans</name>
    <dbReference type="NCBI Taxonomy" id="549"/>
    <lineage>
        <taxon>Bacteria</taxon>
        <taxon>Pseudomonadati</taxon>
        <taxon>Pseudomonadota</taxon>
        <taxon>Gammaproteobacteria</taxon>
        <taxon>Enterobacterales</taxon>
        <taxon>Erwiniaceae</taxon>
        <taxon>Pantoea</taxon>
        <taxon>Pantoea agglomerans group</taxon>
    </lineage>
</organism>